<gene>
    <name evidence="1" type="ORF">ATY39_07515</name>
</gene>
<dbReference type="STRING" id="241244.ATY39_07515"/>
<reference evidence="2" key="2">
    <citation type="submission" date="2016-03" db="EMBL/GenBank/DDBJ databases">
        <authorList>
            <person name="Ploux O."/>
        </authorList>
    </citation>
    <scope>NUCLEOTIDE SEQUENCE [LARGE SCALE GENOMIC DNA]</scope>
    <source>
        <strain evidence="2">PP9</strain>
    </source>
</reference>
<dbReference type="AlphaFoldDB" id="A0A143HC64"/>
<dbReference type="EMBL" id="CP014806">
    <property type="protein sequence ID" value="AMW99324.1"/>
    <property type="molecule type" value="Genomic_DNA"/>
</dbReference>
<evidence type="ECO:0000313" key="1">
    <source>
        <dbReference type="EMBL" id="AMW99324.1"/>
    </source>
</evidence>
<protein>
    <recommendedName>
        <fullName evidence="3">DUF3954 domain-containing protein</fullName>
    </recommendedName>
</protein>
<organism evidence="1 2">
    <name type="scientific">Rummeliibacillus stabekisii</name>
    <dbReference type="NCBI Taxonomy" id="241244"/>
    <lineage>
        <taxon>Bacteria</taxon>
        <taxon>Bacillati</taxon>
        <taxon>Bacillota</taxon>
        <taxon>Bacilli</taxon>
        <taxon>Bacillales</taxon>
        <taxon>Caryophanaceae</taxon>
        <taxon>Rummeliibacillus</taxon>
    </lineage>
</organism>
<dbReference type="Proteomes" id="UP000076021">
    <property type="component" value="Chromosome"/>
</dbReference>
<keyword evidence="2" id="KW-1185">Reference proteome</keyword>
<dbReference type="RefSeq" id="WP_066788015.1">
    <property type="nucleotide sequence ID" value="NZ_CP014806.1"/>
</dbReference>
<accession>A0A143HC64</accession>
<reference evidence="1 2" key="1">
    <citation type="journal article" date="2016" name="Genome Announc.">
        <title>Whole-Genome Sequence of Rummeliibacillus stabekisii Strain PP9 Isolated from Antarctic Soil.</title>
        <authorList>
            <person name="da Mota F.F."/>
            <person name="Vollu R.E."/>
            <person name="Jurelevicius D."/>
            <person name="Seldin L."/>
        </authorList>
    </citation>
    <scope>NUCLEOTIDE SEQUENCE [LARGE SCALE GENOMIC DNA]</scope>
    <source>
        <strain evidence="1 2">PP9</strain>
    </source>
</reference>
<evidence type="ECO:0008006" key="3">
    <source>
        <dbReference type="Google" id="ProtNLM"/>
    </source>
</evidence>
<name>A0A143HC64_9BACL</name>
<sequence>MSKNEDIKAIDLSEDAVYVVCDNKITKLDSPSTGFGKQEVTWQKGKPTHSEIKYTQMLF</sequence>
<dbReference type="Pfam" id="PF13128">
    <property type="entry name" value="DUF3954"/>
    <property type="match status" value="1"/>
</dbReference>
<dbReference type="KEGG" id="rst:ATY39_07515"/>
<proteinExistence type="predicted"/>
<evidence type="ECO:0000313" key="2">
    <source>
        <dbReference type="Proteomes" id="UP000076021"/>
    </source>
</evidence>
<dbReference type="InterPro" id="IPR025017">
    <property type="entry name" value="DUF3954"/>
</dbReference>